<evidence type="ECO:0000259" key="1">
    <source>
        <dbReference type="PROSITE" id="PS50234"/>
    </source>
</evidence>
<evidence type="ECO:0000313" key="2">
    <source>
        <dbReference type="EMBL" id="CAD8103462.1"/>
    </source>
</evidence>
<dbReference type="PANTHER" id="PTHR10579:SF43">
    <property type="entry name" value="ZINC FINGER (C3HC4-TYPE RING FINGER) FAMILY PROTEIN"/>
    <property type="match status" value="1"/>
</dbReference>
<dbReference type="AlphaFoldDB" id="A0A8S1PJZ8"/>
<reference evidence="2" key="1">
    <citation type="submission" date="2021-01" db="EMBL/GenBank/DDBJ databases">
        <authorList>
            <consortium name="Genoscope - CEA"/>
            <person name="William W."/>
        </authorList>
    </citation>
    <scope>NUCLEOTIDE SEQUENCE</scope>
</reference>
<sequence>MIPTNFQQHPSKIQVLQRPQSQLPINLPSSFQQQKYEYINIQQQKIAKQPVRQTLQYQINPHINQLQFQQGNLVQQTQLGQQITYYPNVQSIQRTKFVQKNINQQNNEMIQQKNDKQKQKQIFDFNVSLLEIKPLYKQVKLFPNKAQYLPGILSIKVEDQAIIKDPENVYYGIDLVCLIDISASMIGGKIHMVKQSLIVLLQSLGVQDRLQLIIFDDYAHSLTPLINVTKQNKIYFTYIIQQIEANGGNCILEAIKMAFCQLKNREHKQYQTLIFLFSDGIGFTFPEIKEQIKTFQEVFPLHTFGFGQDHDARMMTQISDLTCGSFYFVQDLIFLDEYFQDALGGVHSVFGEELEITITSQASPPYQNIQIFKIYDDRCQKKGNQYYIRYNIIPLETRIDFVFELALPKFQGRVQDYPRSIGVLFAELKIKDFTDGYTITKRASLDLNLFNFDEQITENIYPDLYVYTRYFRAKGTEVIDEAIKAFEQNKKEDAYKLIDNLLIQIQKNPDVAALCTRIIQDLQKAKQASARSSFSCDAQRYFLEMDSNNYQNEGFNSMFSNQGIPFQENQPAAYQNIQQQQMMVQMQKQKPNCMQY</sequence>
<keyword evidence="3" id="KW-1185">Reference proteome</keyword>
<dbReference type="InterPro" id="IPR051266">
    <property type="entry name" value="CLCR"/>
</dbReference>
<dbReference type="Pfam" id="PF13768">
    <property type="entry name" value="VWA_3"/>
    <property type="match status" value="1"/>
</dbReference>
<feature type="domain" description="VWFA" evidence="1">
    <location>
        <begin position="174"/>
        <end position="343"/>
    </location>
</feature>
<accession>A0A8S1PJZ8</accession>
<proteinExistence type="predicted"/>
<dbReference type="EMBL" id="CAJJDM010000124">
    <property type="protein sequence ID" value="CAD8103462.1"/>
    <property type="molecule type" value="Genomic_DNA"/>
</dbReference>
<dbReference type="SMART" id="SM00327">
    <property type="entry name" value="VWA"/>
    <property type="match status" value="1"/>
</dbReference>
<dbReference type="Proteomes" id="UP000688137">
    <property type="component" value="Unassembled WGS sequence"/>
</dbReference>
<gene>
    <name evidence="2" type="ORF">PPRIM_AZ9-3.1.T1210060</name>
</gene>
<protein>
    <recommendedName>
        <fullName evidence="1">VWFA domain-containing protein</fullName>
    </recommendedName>
</protein>
<comment type="caution">
    <text evidence="2">The sequence shown here is derived from an EMBL/GenBank/DDBJ whole genome shotgun (WGS) entry which is preliminary data.</text>
</comment>
<organism evidence="2 3">
    <name type="scientific">Paramecium primaurelia</name>
    <dbReference type="NCBI Taxonomy" id="5886"/>
    <lineage>
        <taxon>Eukaryota</taxon>
        <taxon>Sar</taxon>
        <taxon>Alveolata</taxon>
        <taxon>Ciliophora</taxon>
        <taxon>Intramacronucleata</taxon>
        <taxon>Oligohymenophorea</taxon>
        <taxon>Peniculida</taxon>
        <taxon>Parameciidae</taxon>
        <taxon>Paramecium</taxon>
    </lineage>
</organism>
<name>A0A8S1PJZ8_PARPR</name>
<evidence type="ECO:0000313" key="3">
    <source>
        <dbReference type="Proteomes" id="UP000688137"/>
    </source>
</evidence>
<dbReference type="PROSITE" id="PS50234">
    <property type="entry name" value="VWFA"/>
    <property type="match status" value="1"/>
</dbReference>
<dbReference type="InterPro" id="IPR002035">
    <property type="entry name" value="VWF_A"/>
</dbReference>
<dbReference type="PANTHER" id="PTHR10579">
    <property type="entry name" value="CALCIUM-ACTIVATED CHLORIDE CHANNEL REGULATOR"/>
    <property type="match status" value="1"/>
</dbReference>